<dbReference type="STRING" id="363870.NG54_00125"/>
<feature type="transmembrane region" description="Helical" evidence="1">
    <location>
        <begin position="7"/>
        <end position="24"/>
    </location>
</feature>
<keyword evidence="1" id="KW-0812">Transmembrane</keyword>
<evidence type="ECO:0000313" key="3">
    <source>
        <dbReference type="Proteomes" id="UP000030588"/>
    </source>
</evidence>
<dbReference type="AlphaFoldDB" id="A0A0A6VHF4"/>
<feature type="transmembrane region" description="Helical" evidence="1">
    <location>
        <begin position="60"/>
        <end position="80"/>
    </location>
</feature>
<reference evidence="2 3" key="1">
    <citation type="submission" date="2014-10" db="EMBL/GenBank/DDBJ databases">
        <title>Draft genome of phytase producing Bacillus ginsengihumi strain M2.11.</title>
        <authorList>
            <person name="Toymentseva A."/>
            <person name="Boulygina E.A."/>
            <person name="Kazakov S.V."/>
            <person name="Kayumov I."/>
            <person name="Suleimanova A.D."/>
            <person name="Mardanova A.M."/>
            <person name="Maria S.N."/>
            <person name="Sergey M.Y."/>
            <person name="Sharipova M.R."/>
        </authorList>
    </citation>
    <scope>NUCLEOTIDE SEQUENCE [LARGE SCALE GENOMIC DNA]</scope>
    <source>
        <strain evidence="2 3">M2.11</strain>
    </source>
</reference>
<evidence type="ECO:0000313" key="2">
    <source>
        <dbReference type="EMBL" id="KHD86833.1"/>
    </source>
</evidence>
<keyword evidence="1" id="KW-1133">Transmembrane helix</keyword>
<proteinExistence type="predicted"/>
<comment type="caution">
    <text evidence="2">The sequence shown here is derived from an EMBL/GenBank/DDBJ whole genome shotgun (WGS) entry which is preliminary data.</text>
</comment>
<accession>A0A0A6VHF4</accession>
<dbReference type="RefSeq" id="WP_035352484.1">
    <property type="nucleotide sequence ID" value="NZ_JRUN01000001.1"/>
</dbReference>
<dbReference type="Pfam" id="PF10710">
    <property type="entry name" value="DUF2512"/>
    <property type="match status" value="1"/>
</dbReference>
<dbReference type="InterPro" id="IPR019649">
    <property type="entry name" value="DUF2512"/>
</dbReference>
<dbReference type="EMBL" id="JRUN01000001">
    <property type="protein sequence ID" value="KHD86833.1"/>
    <property type="molecule type" value="Genomic_DNA"/>
</dbReference>
<dbReference type="Proteomes" id="UP000030588">
    <property type="component" value="Unassembled WGS sequence"/>
</dbReference>
<keyword evidence="1" id="KW-0472">Membrane</keyword>
<feature type="transmembrane region" description="Helical" evidence="1">
    <location>
        <begin position="86"/>
        <end position="105"/>
    </location>
</feature>
<dbReference type="OrthoDB" id="2111682at2"/>
<name>A0A0A6VHF4_9BACI</name>
<evidence type="ECO:0000256" key="1">
    <source>
        <dbReference type="SAM" id="Phobius"/>
    </source>
</evidence>
<organism evidence="2 3">
    <name type="scientific">Heyndrickxia ginsengihumi</name>
    <dbReference type="NCBI Taxonomy" id="363870"/>
    <lineage>
        <taxon>Bacteria</taxon>
        <taxon>Bacillati</taxon>
        <taxon>Bacillota</taxon>
        <taxon>Bacilli</taxon>
        <taxon>Bacillales</taxon>
        <taxon>Bacillaceae</taxon>
        <taxon>Heyndrickxia</taxon>
    </lineage>
</organism>
<feature type="transmembrane region" description="Helical" evidence="1">
    <location>
        <begin position="30"/>
        <end position="48"/>
    </location>
</feature>
<sequence>MENSKPLAIKLIGNLLILFLTLGIVFDMPFYSIMLITLTFGLISYFLIDIGMLPNINQWFTFICDLGLAFSIIWGLTSFFPHNHLSSLYISMLSAVTISFFEYYFHQYFAAAFTNTNIVTDRHSRRSLQYQFETSEEIDPTFHMKDEEDV</sequence>
<evidence type="ECO:0008006" key="4">
    <source>
        <dbReference type="Google" id="ProtNLM"/>
    </source>
</evidence>
<protein>
    <recommendedName>
        <fullName evidence="4">DUF2512 family protein</fullName>
    </recommendedName>
</protein>
<gene>
    <name evidence="2" type="ORF">NG54_00125</name>
</gene>